<feature type="region of interest" description="Disordered" evidence="2">
    <location>
        <begin position="96"/>
        <end position="124"/>
    </location>
</feature>
<dbReference type="GO" id="GO:0043531">
    <property type="term" value="F:ADP binding"/>
    <property type="evidence" value="ECO:0007669"/>
    <property type="project" value="InterPro"/>
</dbReference>
<evidence type="ECO:0000313" key="5">
    <source>
        <dbReference type="Proteomes" id="UP000027138"/>
    </source>
</evidence>
<evidence type="ECO:0000259" key="3">
    <source>
        <dbReference type="PROSITE" id="PS51717"/>
    </source>
</evidence>
<dbReference type="Gene3D" id="1.10.8.430">
    <property type="entry name" value="Helical domain of apoptotic protease-activating factors"/>
    <property type="match status" value="1"/>
</dbReference>
<accession>A0A067JLH7</accession>
<evidence type="ECO:0000256" key="2">
    <source>
        <dbReference type="SAM" id="MobiDB-lite"/>
    </source>
</evidence>
<keyword evidence="1" id="KW-0611">Plant defense</keyword>
<gene>
    <name evidence="4" type="ORF">JCGZ_21336</name>
</gene>
<feature type="compositionally biased region" description="Low complexity" evidence="2">
    <location>
        <begin position="376"/>
        <end position="392"/>
    </location>
</feature>
<keyword evidence="5" id="KW-1185">Reference proteome</keyword>
<dbReference type="AlphaFoldDB" id="A0A067JLH7"/>
<dbReference type="InterPro" id="IPR002182">
    <property type="entry name" value="NB-ARC"/>
</dbReference>
<feature type="region of interest" description="Disordered" evidence="2">
    <location>
        <begin position="371"/>
        <end position="392"/>
    </location>
</feature>
<reference evidence="4 5" key="1">
    <citation type="journal article" date="2014" name="PLoS ONE">
        <title>Global Analysis of Gene Expression Profiles in Physic Nut (Jatropha curcas L.) Seedlings Exposed to Salt Stress.</title>
        <authorList>
            <person name="Zhang L."/>
            <person name="Zhang C."/>
            <person name="Wu P."/>
            <person name="Chen Y."/>
            <person name="Li M."/>
            <person name="Jiang H."/>
            <person name="Wu G."/>
        </authorList>
    </citation>
    <scope>NUCLEOTIDE SEQUENCE [LARGE SCALE GENOMIC DNA]</scope>
    <source>
        <strain evidence="5">cv. GZQX0401</strain>
        <tissue evidence="4">Young leaves</tissue>
    </source>
</reference>
<dbReference type="GO" id="GO:0006952">
    <property type="term" value="P:defense response"/>
    <property type="evidence" value="ECO:0007669"/>
    <property type="project" value="UniProtKB-KW"/>
</dbReference>
<dbReference type="PANTHER" id="PTHR36766:SF41">
    <property type="entry name" value="AAA+ ATPASE DOMAIN-CONTAINING PROTEIN"/>
    <property type="match status" value="1"/>
</dbReference>
<dbReference type="InterPro" id="IPR027417">
    <property type="entry name" value="P-loop_NTPase"/>
</dbReference>
<dbReference type="Gene3D" id="3.40.50.300">
    <property type="entry name" value="P-loop containing nucleotide triphosphate hydrolases"/>
    <property type="match status" value="1"/>
</dbReference>
<dbReference type="PROSITE" id="PS51717">
    <property type="entry name" value="G_VLIG"/>
    <property type="match status" value="1"/>
</dbReference>
<organism evidence="4 5">
    <name type="scientific">Jatropha curcas</name>
    <name type="common">Barbados nut</name>
    <dbReference type="NCBI Taxonomy" id="180498"/>
    <lineage>
        <taxon>Eukaryota</taxon>
        <taxon>Viridiplantae</taxon>
        <taxon>Streptophyta</taxon>
        <taxon>Embryophyta</taxon>
        <taxon>Tracheophyta</taxon>
        <taxon>Spermatophyta</taxon>
        <taxon>Magnoliopsida</taxon>
        <taxon>eudicotyledons</taxon>
        <taxon>Gunneridae</taxon>
        <taxon>Pentapetalae</taxon>
        <taxon>rosids</taxon>
        <taxon>fabids</taxon>
        <taxon>Malpighiales</taxon>
        <taxon>Euphorbiaceae</taxon>
        <taxon>Crotonoideae</taxon>
        <taxon>Jatropheae</taxon>
        <taxon>Jatropha</taxon>
    </lineage>
</organism>
<feature type="compositionally biased region" description="Polar residues" evidence="2">
    <location>
        <begin position="97"/>
        <end position="115"/>
    </location>
</feature>
<name>A0A067JLH7_JATCU</name>
<feature type="domain" description="VLIG-type G" evidence="3">
    <location>
        <begin position="1"/>
        <end position="36"/>
    </location>
</feature>
<dbReference type="PANTHER" id="PTHR36766">
    <property type="entry name" value="PLANT BROAD-SPECTRUM MILDEW RESISTANCE PROTEIN RPW8"/>
    <property type="match status" value="1"/>
</dbReference>
<dbReference type="InterPro" id="IPR030383">
    <property type="entry name" value="G_VLIG_dom"/>
</dbReference>
<evidence type="ECO:0000256" key="1">
    <source>
        <dbReference type="ARBA" id="ARBA00022821"/>
    </source>
</evidence>
<proteinExistence type="predicted"/>
<dbReference type="Proteomes" id="UP000027138">
    <property type="component" value="Unassembled WGS sequence"/>
</dbReference>
<dbReference type="SUPFAM" id="SSF52540">
    <property type="entry name" value="P-loop containing nucleoside triphosphate hydrolases"/>
    <property type="match status" value="1"/>
</dbReference>
<evidence type="ECO:0000313" key="4">
    <source>
        <dbReference type="EMBL" id="KDP20865.1"/>
    </source>
</evidence>
<sequence length="392" mass="43900">MAQEIENYLLDKLSKGIESSKAPLGKEFKDLKELLREKLSSCSSSDIPAIREKLYTLNDLFSESHALSGKHTLFSTSFNRIKQNLSKIKTEIENIKPSINGQNGNATPTDNNDLQSGSSSSASQLPTKVYGFDEEIMYLLKSLVNPVGINFFKTVGILGLGGAGKTTVCQLLLTRPEVKNHFVPRIWVHMSKKAKEDNNNDPKKSVVLRMLDSLGVEEEMVKSISDEHGLAGLICALHVELMRKRYLIVLDDVQDSDDWYSNLNASLPRNVQWGERLAYGLPKGYGGTIIVTSRSEEVMKIMVGEENIHRLLPLADKDLCWDIFRDEIEQEVKPFRPPHEEELKREVVNKCGGIPLAAKMMGQIMREQIREGSVPTQSIQTQQSSDSILIGQ</sequence>
<dbReference type="InterPro" id="IPR042197">
    <property type="entry name" value="Apaf_helical"/>
</dbReference>
<dbReference type="GO" id="GO:0005525">
    <property type="term" value="F:GTP binding"/>
    <property type="evidence" value="ECO:0007669"/>
    <property type="project" value="InterPro"/>
</dbReference>
<dbReference type="STRING" id="180498.A0A067JLH7"/>
<dbReference type="OrthoDB" id="1900634at2759"/>
<dbReference type="EMBL" id="KK915662">
    <property type="protein sequence ID" value="KDP20865.1"/>
    <property type="molecule type" value="Genomic_DNA"/>
</dbReference>
<dbReference type="KEGG" id="jcu:105649437"/>
<protein>
    <recommendedName>
        <fullName evidence="3">VLIG-type G domain-containing protein</fullName>
    </recommendedName>
</protein>
<dbReference type="PRINTS" id="PR00364">
    <property type="entry name" value="DISEASERSIST"/>
</dbReference>
<dbReference type="Pfam" id="PF00931">
    <property type="entry name" value="NB-ARC"/>
    <property type="match status" value="1"/>
</dbReference>